<feature type="compositionally biased region" description="Polar residues" evidence="1">
    <location>
        <begin position="78"/>
        <end position="89"/>
    </location>
</feature>
<dbReference type="STRING" id="413071.G9MT74"/>
<dbReference type="GeneID" id="25790143"/>
<dbReference type="OMA" id="PECCANE"/>
<dbReference type="InterPro" id="IPR054289">
    <property type="entry name" value="DUF7025"/>
</dbReference>
<dbReference type="Pfam" id="PF23232">
    <property type="entry name" value="AAA_lid_13"/>
    <property type="match status" value="1"/>
</dbReference>
<organism evidence="3 4">
    <name type="scientific">Hypocrea virens (strain Gv29-8 / FGSC 10586)</name>
    <name type="common">Gliocladium virens</name>
    <name type="synonym">Trichoderma virens</name>
    <dbReference type="NCBI Taxonomy" id="413071"/>
    <lineage>
        <taxon>Eukaryota</taxon>
        <taxon>Fungi</taxon>
        <taxon>Dikarya</taxon>
        <taxon>Ascomycota</taxon>
        <taxon>Pezizomycotina</taxon>
        <taxon>Sordariomycetes</taxon>
        <taxon>Hypocreomycetidae</taxon>
        <taxon>Hypocreales</taxon>
        <taxon>Hypocreaceae</taxon>
        <taxon>Trichoderma</taxon>
    </lineage>
</organism>
<dbReference type="EMBL" id="ABDF02000006">
    <property type="protein sequence ID" value="EHK23116.1"/>
    <property type="molecule type" value="Genomic_DNA"/>
</dbReference>
<feature type="compositionally biased region" description="Basic and acidic residues" evidence="1">
    <location>
        <begin position="90"/>
        <end position="99"/>
    </location>
</feature>
<name>G9MT74_HYPVG</name>
<dbReference type="Pfam" id="PF22942">
    <property type="entry name" value="DUF7025"/>
    <property type="match status" value="1"/>
</dbReference>
<dbReference type="HOGENOM" id="CLU_004471_7_0_1"/>
<feature type="region of interest" description="Disordered" evidence="1">
    <location>
        <begin position="280"/>
        <end position="335"/>
    </location>
</feature>
<dbReference type="Proteomes" id="UP000007115">
    <property type="component" value="Unassembled WGS sequence"/>
</dbReference>
<feature type="compositionally biased region" description="Acidic residues" evidence="1">
    <location>
        <begin position="1204"/>
        <end position="1223"/>
    </location>
</feature>
<proteinExistence type="predicted"/>
<feature type="compositionally biased region" description="Low complexity" evidence="1">
    <location>
        <begin position="1304"/>
        <end position="1313"/>
    </location>
</feature>
<feature type="compositionally biased region" description="Acidic residues" evidence="1">
    <location>
        <begin position="445"/>
        <end position="454"/>
    </location>
</feature>
<feature type="region of interest" description="Disordered" evidence="1">
    <location>
        <begin position="199"/>
        <end position="225"/>
    </location>
</feature>
<dbReference type="SUPFAM" id="SSF52540">
    <property type="entry name" value="P-loop containing nucleoside triphosphate hydrolases"/>
    <property type="match status" value="1"/>
</dbReference>
<feature type="region of interest" description="Disordered" evidence="1">
    <location>
        <begin position="410"/>
        <end position="462"/>
    </location>
</feature>
<dbReference type="OrthoDB" id="10042665at2759"/>
<dbReference type="SMART" id="SM00382">
    <property type="entry name" value="AAA"/>
    <property type="match status" value="1"/>
</dbReference>
<feature type="compositionally biased region" description="Acidic residues" evidence="1">
    <location>
        <begin position="200"/>
        <end position="218"/>
    </location>
</feature>
<feature type="domain" description="AAA+ ATPase" evidence="2">
    <location>
        <begin position="877"/>
        <end position="1004"/>
    </location>
</feature>
<dbReference type="InParanoid" id="G9MT74"/>
<evidence type="ECO:0000313" key="3">
    <source>
        <dbReference type="EMBL" id="EHK23116.1"/>
    </source>
</evidence>
<dbReference type="GO" id="GO:0005524">
    <property type="term" value="F:ATP binding"/>
    <property type="evidence" value="ECO:0007669"/>
    <property type="project" value="InterPro"/>
</dbReference>
<feature type="region of interest" description="Disordered" evidence="1">
    <location>
        <begin position="1153"/>
        <end position="1381"/>
    </location>
</feature>
<dbReference type="GO" id="GO:0016887">
    <property type="term" value="F:ATP hydrolysis activity"/>
    <property type="evidence" value="ECO:0007669"/>
    <property type="project" value="InterPro"/>
</dbReference>
<feature type="region of interest" description="Disordered" evidence="1">
    <location>
        <begin position="347"/>
        <end position="373"/>
    </location>
</feature>
<gene>
    <name evidence="3" type="ORF">TRIVIDRAFT_201372</name>
</gene>
<dbReference type="eggNOG" id="KOG0742">
    <property type="taxonomic scope" value="Eukaryota"/>
</dbReference>
<dbReference type="PANTHER" id="PTHR46411">
    <property type="entry name" value="FAMILY ATPASE, PUTATIVE-RELATED"/>
    <property type="match status" value="1"/>
</dbReference>
<evidence type="ECO:0000313" key="4">
    <source>
        <dbReference type="Proteomes" id="UP000007115"/>
    </source>
</evidence>
<dbReference type="InterPro" id="IPR003593">
    <property type="entry name" value="AAA+_ATPase"/>
</dbReference>
<sequence length="1381" mass="154922">MLDDDNVPPPQLQSPLSPVRKDGVTTIPLEQSPDQRADSDSPTKSATATVPGLDPIFSSSSESSTKPVKKKDNRPLPANSTEQEQTQRVNLEKAEDSADLKAQIQRLNDRLREFEDSGRTKKGPETEDLHPDEDLDFAQWEGISGLRANESVGGLPLHRNRRPKAHEEMIASGTLMAELEFNARMEARREARQFHFDNTCDLDEESEEEPEEASEQDTESNAVPLNTSQLNYVTWETFQRLRKRESPFAIDVLVGEPEPKVTSMFPGFLQPTTGGRARRGAQAAQAAHAKEGSAVPLKKTPTIPAAMPSNHAQRHKMPGKPVARGPGPLPERIRINSPAILKLLDKISGMRDGDESESDKSDSGKEDVDTPDPVLMMRPFRALVYYKDEIRNWKERLEANVKGPVEVKISEPEAELGKEIEPEANDRPDVAGQEGETSKTKSDDAGSEPEDQPLEDEKQSFDPILSTKEAVDDITCLVEFIDNELEGRIAYLESNDCQRVAFSDIWLLFKPGDFVLSKDGKQAYRVISAEHSKHSMKLPSPRDFWMYGAKARLEDFPIKIQCVYVDFDGEQIGPVLQTFSFYRFEGEKNIRSLDIIPLRLAKNANKLQETLIKRGSTFIEACGTGRHGIPMHYSGLTLDTKEEVDSQVVLDFEEAFAVHDGNKRNTKRSGMTTEQLILEILAQEMKDDIKKKGQDLIVLHDSENWKPIIKDIDIQNDEVDDGNASDYSDSDSDRPRAKNLKCIPECCANEIVYDDTYAEHRRSNEFIQDQFREQGTGSLAISSRPLKESMEDKDFIRDSERLIITYRVFGFIMRSRKWAQLDLTYLGPAKGENTFDLLVLPPGHRNMVESLVTQHYLDKASASDETDEMDIVRGKGKGLIILLHGAPGVGKTTTAECVATYFQKPLFQITCGDLGSTADVVERRLETNFALASRWGCILLIDEADVFLEARQTENFDRNSLVAVFLRTLEYYTGILFLTTNRVGTFDEAFTSRIHISLYYPPLDAASTLAVFQVNLDRIKERFRKKKQRGVAELELDERSINKFILNYYARNEEARWNGRQIRNACQTALALAEFEAQKAANPGIADGRSVMNIAAASSNMIKVQMTAKHFRDVAKAYLAFMRYLKEVHGMSAAQQARSFRLRHDRYGLGEPFAGSGLLASRQRGNAGGSGGGERQRKPVQKQGLGKRATQPPSLRVNDRYTEEDFGEYEYGEEDLYEEEQEDDAMRSEGEEEDDAEEEEYEDEQEEDLEDEGDDADFGAPEDEQSAEEDEDDYWDERLQENNEYLYEAQPKARPQPVGGGRGSNLRGRGQQQTKYKMTTAAHPRTDGISRGRGVATAAGRSSGVSTKVPRGNHPPLGPGRGRGMGAVARGRSPRLATRHE</sequence>
<dbReference type="InterPro" id="IPR027417">
    <property type="entry name" value="P-loop_NTPase"/>
</dbReference>
<feature type="region of interest" description="Disordered" evidence="1">
    <location>
        <begin position="1"/>
        <end position="171"/>
    </location>
</feature>
<feature type="compositionally biased region" description="Basic and acidic residues" evidence="1">
    <location>
        <begin position="347"/>
        <end position="368"/>
    </location>
</feature>
<dbReference type="InterPro" id="IPR003959">
    <property type="entry name" value="ATPase_AAA_core"/>
</dbReference>
<evidence type="ECO:0000256" key="1">
    <source>
        <dbReference type="SAM" id="MobiDB-lite"/>
    </source>
</evidence>
<keyword evidence="4" id="KW-1185">Reference proteome</keyword>
<reference evidence="3 4" key="1">
    <citation type="journal article" date="2011" name="Genome Biol.">
        <title>Comparative genome sequence analysis underscores mycoparasitism as the ancestral life style of Trichoderma.</title>
        <authorList>
            <person name="Kubicek C.P."/>
            <person name="Herrera-Estrella A."/>
            <person name="Seidl-Seiboth V."/>
            <person name="Martinez D.A."/>
            <person name="Druzhinina I.S."/>
            <person name="Thon M."/>
            <person name="Zeilinger S."/>
            <person name="Casas-Flores S."/>
            <person name="Horwitz B.A."/>
            <person name="Mukherjee P.K."/>
            <person name="Mukherjee M."/>
            <person name="Kredics L."/>
            <person name="Alcaraz L.D."/>
            <person name="Aerts A."/>
            <person name="Antal Z."/>
            <person name="Atanasova L."/>
            <person name="Cervantes-Badillo M.G."/>
            <person name="Challacombe J."/>
            <person name="Chertkov O."/>
            <person name="McCluskey K."/>
            <person name="Coulpier F."/>
            <person name="Deshpande N."/>
            <person name="von Doehren H."/>
            <person name="Ebbole D.J."/>
            <person name="Esquivel-Naranjo E.U."/>
            <person name="Fekete E."/>
            <person name="Flipphi M."/>
            <person name="Glaser F."/>
            <person name="Gomez-Rodriguez E.Y."/>
            <person name="Gruber S."/>
            <person name="Han C."/>
            <person name="Henrissat B."/>
            <person name="Hermosa R."/>
            <person name="Hernandez-Onate M."/>
            <person name="Karaffa L."/>
            <person name="Kosti I."/>
            <person name="Le Crom S."/>
            <person name="Lindquist E."/>
            <person name="Lucas S."/>
            <person name="Luebeck M."/>
            <person name="Luebeck P.S."/>
            <person name="Margeot A."/>
            <person name="Metz B."/>
            <person name="Misra M."/>
            <person name="Nevalainen H."/>
            <person name="Omann M."/>
            <person name="Packer N."/>
            <person name="Perrone G."/>
            <person name="Uresti-Rivera E.E."/>
            <person name="Salamov A."/>
            <person name="Schmoll M."/>
            <person name="Seiboth B."/>
            <person name="Shapiro H."/>
            <person name="Sukno S."/>
            <person name="Tamayo-Ramos J.A."/>
            <person name="Tisch D."/>
            <person name="Wiest A."/>
            <person name="Wilkinson H.H."/>
            <person name="Zhang M."/>
            <person name="Coutinho P.M."/>
            <person name="Kenerley C.M."/>
            <person name="Monte E."/>
            <person name="Baker S.E."/>
            <person name="Grigoriev I.V."/>
        </authorList>
    </citation>
    <scope>NUCLEOTIDE SEQUENCE [LARGE SCALE GENOMIC DNA]</scope>
    <source>
        <strain evidence="4">Gv29-8 / FGSC 10586</strain>
    </source>
</reference>
<comment type="caution">
    <text evidence="3">The sequence shown here is derived from an EMBL/GenBank/DDBJ whole genome shotgun (WGS) entry which is preliminary data.</text>
</comment>
<feature type="compositionally biased region" description="Acidic residues" evidence="1">
    <location>
        <begin position="1230"/>
        <end position="1275"/>
    </location>
</feature>
<accession>G9MT74</accession>
<feature type="compositionally biased region" description="Basic and acidic residues" evidence="1">
    <location>
        <begin position="107"/>
        <end position="129"/>
    </location>
</feature>
<dbReference type="RefSeq" id="XP_013957313.1">
    <property type="nucleotide sequence ID" value="XM_014101838.1"/>
</dbReference>
<dbReference type="Gene3D" id="3.40.50.300">
    <property type="entry name" value="P-loop containing nucleotide triphosphate hydrolases"/>
    <property type="match status" value="1"/>
</dbReference>
<dbReference type="Pfam" id="PF00004">
    <property type="entry name" value="AAA"/>
    <property type="match status" value="1"/>
</dbReference>
<protein>
    <recommendedName>
        <fullName evidence="2">AAA+ ATPase domain-containing protein</fullName>
    </recommendedName>
</protein>
<dbReference type="InterPro" id="IPR056599">
    <property type="entry name" value="AAA_lid_fung"/>
</dbReference>
<dbReference type="CDD" id="cd19481">
    <property type="entry name" value="RecA-like_protease"/>
    <property type="match status" value="1"/>
</dbReference>
<feature type="compositionally biased region" description="Basic and acidic residues" evidence="1">
    <location>
        <begin position="410"/>
        <end position="429"/>
    </location>
</feature>
<dbReference type="VEuPathDB" id="FungiDB:TRIVIDRAFT_201372"/>
<evidence type="ECO:0000259" key="2">
    <source>
        <dbReference type="SMART" id="SM00382"/>
    </source>
</evidence>
<dbReference type="PANTHER" id="PTHR46411:SF2">
    <property type="entry name" value="AAA+ ATPASE DOMAIN-CONTAINING PROTEIN"/>
    <property type="match status" value="1"/>
</dbReference>